<dbReference type="InterPro" id="IPR005944">
    <property type="entry name" value="Pro_iminopeptidase"/>
</dbReference>
<evidence type="ECO:0000256" key="7">
    <source>
        <dbReference type="ARBA" id="ARBA00022801"/>
    </source>
</evidence>
<sequence length="318" mass="36654">MSTKTELYGEITPFNDGFLKVSEIHSVYYEESGNPKGNPVIFLHGGPGGGTSPRDRRYFDPAVYRIVLMDQRGAGKSKPAAELRENTPKHLISDIETLRNHLGIDKWVVFGGSWGSTLSLLYAEAHPDRVKALILRGIFTLRRKEILWLYQEGASFVYPDHYEEYISVIPEVERHDLVSAYYRRLTGPDKEERLKCARAWSKWELATSRLFIDEELLSKVDNDEWALQFARIECTYFVKGGFFDTENQIFDNAYKIKHIPTTIVQGRYDMVCPMISAWELHKQLPNAEFFIIPDSGHSTKEVGTYRKLVETAEKYKNL</sequence>
<dbReference type="EMBL" id="CAJFCJ010000007">
    <property type="protein sequence ID" value="CAD5117356.1"/>
    <property type="molecule type" value="Genomic_DNA"/>
</dbReference>
<evidence type="ECO:0000256" key="5">
    <source>
        <dbReference type="ARBA" id="ARBA00022490"/>
    </source>
</evidence>
<dbReference type="PRINTS" id="PR00793">
    <property type="entry name" value="PROAMNOPTASE"/>
</dbReference>
<keyword evidence="13" id="KW-1185">Reference proteome</keyword>
<evidence type="ECO:0000259" key="11">
    <source>
        <dbReference type="Pfam" id="PF00561"/>
    </source>
</evidence>
<dbReference type="Gene3D" id="3.40.50.1820">
    <property type="entry name" value="alpha/beta hydrolase"/>
    <property type="match status" value="1"/>
</dbReference>
<dbReference type="PIRSF" id="PIRSF006431">
    <property type="entry name" value="Pept_S33"/>
    <property type="match status" value="1"/>
</dbReference>
<dbReference type="SUPFAM" id="SSF53474">
    <property type="entry name" value="alpha/beta-Hydrolases"/>
    <property type="match status" value="1"/>
</dbReference>
<keyword evidence="7 8" id="KW-0378">Hydrolase</keyword>
<evidence type="ECO:0000313" key="13">
    <source>
        <dbReference type="Proteomes" id="UP000549394"/>
    </source>
</evidence>
<name>A0A7I8VPZ0_9ANNE</name>
<dbReference type="NCBIfam" id="TIGR01249">
    <property type="entry name" value="pro_imino_pep_1"/>
    <property type="match status" value="1"/>
</dbReference>
<feature type="active site" evidence="9">
    <location>
        <position position="269"/>
    </location>
</feature>
<evidence type="ECO:0000313" key="12">
    <source>
        <dbReference type="EMBL" id="CAD5117356.1"/>
    </source>
</evidence>
<feature type="domain" description="AB hydrolase-1" evidence="11">
    <location>
        <begin position="38"/>
        <end position="301"/>
    </location>
</feature>
<dbReference type="AlphaFoldDB" id="A0A7I8VPZ0"/>
<evidence type="ECO:0000256" key="9">
    <source>
        <dbReference type="PIRSR" id="PIRSR006431-1"/>
    </source>
</evidence>
<dbReference type="InterPro" id="IPR000073">
    <property type="entry name" value="AB_hydrolase_1"/>
</dbReference>
<comment type="caution">
    <text evidence="12">The sequence shown here is derived from an EMBL/GenBank/DDBJ whole genome shotgun (WGS) entry which is preliminary data.</text>
</comment>
<comment type="catalytic activity">
    <reaction evidence="1 8 10">
        <text>Release of N-terminal proline from a peptide.</text>
        <dbReference type="EC" id="3.4.11.5"/>
    </reaction>
</comment>
<comment type="similarity">
    <text evidence="3 8 10">Belongs to the peptidase S33 family.</text>
</comment>
<dbReference type="GO" id="GO:0004177">
    <property type="term" value="F:aminopeptidase activity"/>
    <property type="evidence" value="ECO:0007669"/>
    <property type="project" value="UniProtKB-UniRule"/>
</dbReference>
<evidence type="ECO:0000256" key="6">
    <source>
        <dbReference type="ARBA" id="ARBA00022670"/>
    </source>
</evidence>
<evidence type="ECO:0000256" key="2">
    <source>
        <dbReference type="ARBA" id="ARBA00004496"/>
    </source>
</evidence>
<feature type="active site" description="Nucleophile" evidence="9">
    <location>
        <position position="113"/>
    </location>
</feature>
<evidence type="ECO:0000256" key="10">
    <source>
        <dbReference type="RuleBase" id="RU003421"/>
    </source>
</evidence>
<organism evidence="12 13">
    <name type="scientific">Dimorphilus gyrociliatus</name>
    <dbReference type="NCBI Taxonomy" id="2664684"/>
    <lineage>
        <taxon>Eukaryota</taxon>
        <taxon>Metazoa</taxon>
        <taxon>Spiralia</taxon>
        <taxon>Lophotrochozoa</taxon>
        <taxon>Annelida</taxon>
        <taxon>Polychaeta</taxon>
        <taxon>Polychaeta incertae sedis</taxon>
        <taxon>Dinophilidae</taxon>
        <taxon>Dimorphilus</taxon>
    </lineage>
</organism>
<gene>
    <name evidence="12" type="ORF">DGYR_LOCUS5890</name>
</gene>
<dbReference type="GO" id="GO:0005737">
    <property type="term" value="C:cytoplasm"/>
    <property type="evidence" value="ECO:0007669"/>
    <property type="project" value="UniProtKB-SubCell"/>
</dbReference>
<feature type="active site" description="Proton donor" evidence="9">
    <location>
        <position position="297"/>
    </location>
</feature>
<evidence type="ECO:0000256" key="3">
    <source>
        <dbReference type="ARBA" id="ARBA00010088"/>
    </source>
</evidence>
<dbReference type="InterPro" id="IPR029058">
    <property type="entry name" value="AB_hydrolase_fold"/>
</dbReference>
<evidence type="ECO:0000256" key="8">
    <source>
        <dbReference type="PIRNR" id="PIRNR006431"/>
    </source>
</evidence>
<dbReference type="EC" id="3.4.11.5" evidence="8 10"/>
<dbReference type="PRINTS" id="PR00111">
    <property type="entry name" value="ABHYDROLASE"/>
</dbReference>
<proteinExistence type="inferred from homology"/>
<comment type="subcellular location">
    <subcellularLocation>
        <location evidence="2 8">Cytoplasm</location>
    </subcellularLocation>
</comment>
<dbReference type="GO" id="GO:0006508">
    <property type="term" value="P:proteolysis"/>
    <property type="evidence" value="ECO:0007669"/>
    <property type="project" value="UniProtKB-KW"/>
</dbReference>
<dbReference type="InterPro" id="IPR002410">
    <property type="entry name" value="Peptidase_S33"/>
</dbReference>
<keyword evidence="5 8" id="KW-0963">Cytoplasm</keyword>
<dbReference type="OrthoDB" id="10249433at2759"/>
<keyword evidence="4 8" id="KW-0031">Aminopeptidase</keyword>
<accession>A0A7I8VPZ0</accession>
<keyword evidence="6 8" id="KW-0645">Protease</keyword>
<evidence type="ECO:0000256" key="1">
    <source>
        <dbReference type="ARBA" id="ARBA00001585"/>
    </source>
</evidence>
<dbReference type="PANTHER" id="PTHR43722:SF1">
    <property type="entry name" value="PROLINE IMINOPEPTIDASE"/>
    <property type="match status" value="1"/>
</dbReference>
<dbReference type="Proteomes" id="UP000549394">
    <property type="component" value="Unassembled WGS sequence"/>
</dbReference>
<reference evidence="12 13" key="1">
    <citation type="submission" date="2020-08" db="EMBL/GenBank/DDBJ databases">
        <authorList>
            <person name="Hejnol A."/>
        </authorList>
    </citation>
    <scope>NUCLEOTIDE SEQUENCE [LARGE SCALE GENOMIC DNA]</scope>
</reference>
<evidence type="ECO:0000256" key="4">
    <source>
        <dbReference type="ARBA" id="ARBA00022438"/>
    </source>
</evidence>
<dbReference type="Pfam" id="PF00561">
    <property type="entry name" value="Abhydrolase_1"/>
    <property type="match status" value="1"/>
</dbReference>
<dbReference type="PANTHER" id="PTHR43722">
    <property type="entry name" value="PROLINE IMINOPEPTIDASE"/>
    <property type="match status" value="1"/>
</dbReference>
<protein>
    <recommendedName>
        <fullName evidence="8 10">Proline iminopeptidase</fullName>
        <shortName evidence="8">PIP</shortName>
        <ecNumber evidence="8 10">3.4.11.5</ecNumber>
    </recommendedName>
    <alternativeName>
        <fullName evidence="8">Prolyl aminopeptidase</fullName>
    </alternativeName>
</protein>